<dbReference type="EMBL" id="KV425606">
    <property type="protein sequence ID" value="KZT21531.1"/>
    <property type="molecule type" value="Genomic_DNA"/>
</dbReference>
<dbReference type="Proteomes" id="UP000076761">
    <property type="component" value="Unassembled WGS sequence"/>
</dbReference>
<accession>A0A165PUU6</accession>
<dbReference type="AlphaFoldDB" id="A0A165PUU6"/>
<name>A0A165PUU6_9AGAM</name>
<keyword evidence="2" id="KW-1185">Reference proteome</keyword>
<gene>
    <name evidence="1" type="ORF">NEOLEDRAFT_1181690</name>
</gene>
<reference evidence="1 2" key="1">
    <citation type="journal article" date="2016" name="Mol. Biol. Evol.">
        <title>Comparative Genomics of Early-Diverging Mushroom-Forming Fungi Provides Insights into the Origins of Lignocellulose Decay Capabilities.</title>
        <authorList>
            <person name="Nagy L.G."/>
            <person name="Riley R."/>
            <person name="Tritt A."/>
            <person name="Adam C."/>
            <person name="Daum C."/>
            <person name="Floudas D."/>
            <person name="Sun H."/>
            <person name="Yadav J.S."/>
            <person name="Pangilinan J."/>
            <person name="Larsson K.H."/>
            <person name="Matsuura K."/>
            <person name="Barry K."/>
            <person name="Labutti K."/>
            <person name="Kuo R."/>
            <person name="Ohm R.A."/>
            <person name="Bhattacharya S.S."/>
            <person name="Shirouzu T."/>
            <person name="Yoshinaga Y."/>
            <person name="Martin F.M."/>
            <person name="Grigoriev I.V."/>
            <person name="Hibbett D.S."/>
        </authorList>
    </citation>
    <scope>NUCLEOTIDE SEQUENCE [LARGE SCALE GENOMIC DNA]</scope>
    <source>
        <strain evidence="1 2">HHB14362 ss-1</strain>
    </source>
</reference>
<evidence type="ECO:0000313" key="2">
    <source>
        <dbReference type="Proteomes" id="UP000076761"/>
    </source>
</evidence>
<evidence type="ECO:0000313" key="1">
    <source>
        <dbReference type="EMBL" id="KZT21531.1"/>
    </source>
</evidence>
<organism evidence="1 2">
    <name type="scientific">Neolentinus lepideus HHB14362 ss-1</name>
    <dbReference type="NCBI Taxonomy" id="1314782"/>
    <lineage>
        <taxon>Eukaryota</taxon>
        <taxon>Fungi</taxon>
        <taxon>Dikarya</taxon>
        <taxon>Basidiomycota</taxon>
        <taxon>Agaricomycotina</taxon>
        <taxon>Agaricomycetes</taxon>
        <taxon>Gloeophyllales</taxon>
        <taxon>Gloeophyllaceae</taxon>
        <taxon>Neolentinus</taxon>
    </lineage>
</organism>
<protein>
    <submittedName>
        <fullName evidence="1">Uncharacterized protein</fullName>
    </submittedName>
</protein>
<sequence length="184" mass="20300">MTPPSPRPANMQAQRTTFVDLSELQARLNDIASTLTSGRHPMSPEEEARFVNLQDMRDALGEIEASVARNDDLARLKALYREAFKRYNIFGELLDPDAPMENSRILTTNHLQPYDITSGSLFPPLTRPRVGVDVNFFEDFVPCHTDTDVALAEAAGSSMAVDTASTEDPYMWDAPPPGGMKAGQ</sequence>
<proteinExistence type="predicted"/>
<dbReference type="InParanoid" id="A0A165PUU6"/>